<name>A0A4Z1SU86_GIAMU</name>
<dbReference type="PANTHER" id="PTHR16052">
    <property type="entry name" value="TBCC DOMAIN-CONTAINING PROTEIN 1"/>
    <property type="match status" value="1"/>
</dbReference>
<dbReference type="PROSITE" id="PS51329">
    <property type="entry name" value="C_CAP_COFACTOR_C"/>
    <property type="match status" value="1"/>
</dbReference>
<dbReference type="InterPro" id="IPR012945">
    <property type="entry name" value="Tubulin-bd_cofactor_C_dom"/>
</dbReference>
<protein>
    <submittedName>
        <fullName evidence="3">Tubulin binding cofactor C family protein</fullName>
    </submittedName>
</protein>
<proteinExistence type="inferred from homology"/>
<dbReference type="InterPro" id="IPR039589">
    <property type="entry name" value="TBCC1"/>
</dbReference>
<gene>
    <name evidence="3" type="ORF">GMRT_14083</name>
</gene>
<dbReference type="AlphaFoldDB" id="A0A4Z1SU86"/>
<accession>A0A4Z1SU86</accession>
<dbReference type="InterPro" id="IPR017901">
    <property type="entry name" value="C-CAP_CF_C-like"/>
</dbReference>
<dbReference type="InterPro" id="IPR016098">
    <property type="entry name" value="CAP/MinC_C"/>
</dbReference>
<dbReference type="EMBL" id="VDLU01000001">
    <property type="protein sequence ID" value="TNJ29290.1"/>
    <property type="molecule type" value="Genomic_DNA"/>
</dbReference>
<evidence type="ECO:0000256" key="1">
    <source>
        <dbReference type="ARBA" id="ARBA00008848"/>
    </source>
</evidence>
<evidence type="ECO:0000259" key="2">
    <source>
        <dbReference type="PROSITE" id="PS51329"/>
    </source>
</evidence>
<evidence type="ECO:0000313" key="3">
    <source>
        <dbReference type="EMBL" id="TNJ29290.1"/>
    </source>
</evidence>
<reference evidence="3 4" key="1">
    <citation type="submission" date="2019-05" db="EMBL/GenBank/DDBJ databases">
        <title>The compact genome of Giardia muris reveals important steps in the evolution of intestinal protozoan parasites.</title>
        <authorList>
            <person name="Xu F."/>
            <person name="Jimenez-Gonzalez A."/>
            <person name="Einarsson E."/>
            <person name="Astvaldsson A."/>
            <person name="Peirasmaki D."/>
            <person name="Eckmann L."/>
            <person name="Andersson J.O."/>
            <person name="Svard S.G."/>
            <person name="Jerlstrom-Hultqvist J."/>
        </authorList>
    </citation>
    <scope>NUCLEOTIDE SEQUENCE [LARGE SCALE GENOMIC DNA]</scope>
    <source>
        <strain evidence="3 4">Roberts-Thomson</strain>
    </source>
</reference>
<dbReference type="PANTHER" id="PTHR16052:SF0">
    <property type="entry name" value="TBCC DOMAIN-CONTAINING PROTEIN 1"/>
    <property type="match status" value="1"/>
</dbReference>
<feature type="domain" description="C-CAP/cofactor C-like" evidence="2">
    <location>
        <begin position="254"/>
        <end position="396"/>
    </location>
</feature>
<comment type="caution">
    <text evidence="3">The sequence shown here is derived from an EMBL/GenBank/DDBJ whole genome shotgun (WGS) entry which is preliminary data.</text>
</comment>
<dbReference type="OrthoDB" id="194775at2759"/>
<organism evidence="3 4">
    <name type="scientific">Giardia muris</name>
    <dbReference type="NCBI Taxonomy" id="5742"/>
    <lineage>
        <taxon>Eukaryota</taxon>
        <taxon>Metamonada</taxon>
        <taxon>Diplomonadida</taxon>
        <taxon>Hexamitidae</taxon>
        <taxon>Giardiinae</taxon>
        <taxon>Giardia</taxon>
    </lineage>
</organism>
<dbReference type="Proteomes" id="UP000315496">
    <property type="component" value="Chromosome 1"/>
</dbReference>
<comment type="similarity">
    <text evidence="1">Belongs to the TBCC family.</text>
</comment>
<dbReference type="Pfam" id="PF07986">
    <property type="entry name" value="TBCC"/>
    <property type="match status" value="1"/>
</dbReference>
<evidence type="ECO:0000313" key="4">
    <source>
        <dbReference type="Proteomes" id="UP000315496"/>
    </source>
</evidence>
<sequence>MQFREEAVFLTLFSISGKTQLSLEMFPSIAALCLTAATDTHGLMTQALWTKIASDYCLLKPQEAELLFRLFEAGLVGSDQGAEASLAPTAHRLIVFLFCLVFRHTMSSKKSTLATDDSWPARQGGDDFATGMHSYFSLNSNVLLAALCLEQESLHAGTVSANGMVITAEAINGLSYLFSSDPTSSKSFLEQFCEAFGVSVGDTILKVTTSLSNFFNTIDYDCGAVIISSIGDSAGRTFGPSILADVSLSSSLGPANSYSYDKKNNHILLKGLSKAGVGVFGSPSHAPSTLVITGCSNCTVFVITPCSHVLIAGCRNVKVVLGTVSGTLTVCQCMRMTLSSLCNAFKVNSVEDCLFHVTCRTSCVHDCNNKTNKVAPYNYVYPSLDSMLEAQHLVDLCQQGENFEIRAFGPLGIGISETLTYIDPKTYCTALVPFESKVLEGETKALPLILPLVFRQTMKERSEKLVALSKKIRDTSITDEQRAAFETHCKEAFVRWVKASGLTTELLEITTAKMYELD</sequence>
<keyword evidence="4" id="KW-1185">Reference proteome</keyword>
<dbReference type="Gene3D" id="2.160.20.70">
    <property type="match status" value="1"/>
</dbReference>
<dbReference type="VEuPathDB" id="GiardiaDB:GMRT_14083"/>